<dbReference type="InterPro" id="IPR006411">
    <property type="entry name" value="Fruct_bisP_bact"/>
</dbReference>
<dbReference type="InterPro" id="IPR000771">
    <property type="entry name" value="FBA_II"/>
</dbReference>
<comment type="similarity">
    <text evidence="5">Belongs to the class II fructose-bisphosphate aldolase family.</text>
</comment>
<dbReference type="EC" id="4.1.2.13" evidence="6"/>
<evidence type="ECO:0000313" key="14">
    <source>
        <dbReference type="EMBL" id="BDR53844.1"/>
    </source>
</evidence>
<evidence type="ECO:0000313" key="15">
    <source>
        <dbReference type="Proteomes" id="UP001321766"/>
    </source>
</evidence>
<sequence length="373" mass="40168">MTLASPESYAHMLDQARRGAYAYPAINVTSTQTLNAALQGFADAQSDGIIQVSVGGASYLSGQRLQDRVAGSIAFARFAAELISHYKGITIALHTDHCAPQYLDEWVRPLLAYEREQVEHGEAPLFQSHMWDGSTLPLERNLTIARELLAQSRAAHTVLELEVGAVGGEEDGQSAQINEKLYSSPADGMKVIDALGLGEQGRYMVAFTFGNVHGAYKPGVVKLRPELLREIQTTTAQAIRQGELAQAPKQGEKSQAPKPNEPAAGRALAGAPDDKPFLLVFHGGSGSPPAEIAQAVSYGVVKMNVDTDTQYAFTRGVAGHMFRDYDKVLKIDGEVGEKSAYDPRSWGREAEDSMAARVVLACQELGSAGRALR</sequence>
<evidence type="ECO:0000256" key="6">
    <source>
        <dbReference type="ARBA" id="ARBA00013068"/>
    </source>
</evidence>
<comment type="pathway">
    <text evidence="4">Carbohydrate degradation; glycolysis; D-glyceraldehyde 3-phosphate and glycerone phosphate from D-glucose: step 4/4.</text>
</comment>
<protein>
    <recommendedName>
        <fullName evidence="7">Fructose-bisphosphate aldolase</fullName>
        <ecNumber evidence="6">4.1.2.13</ecNumber>
    </recommendedName>
    <alternativeName>
        <fullName evidence="12">Fructose-1,6-bisphosphate aldolase</fullName>
    </alternativeName>
</protein>
<dbReference type="InterPro" id="IPR013785">
    <property type="entry name" value="Aldolase_TIM"/>
</dbReference>
<dbReference type="SUPFAM" id="SSF51569">
    <property type="entry name" value="Aldolase"/>
    <property type="match status" value="1"/>
</dbReference>
<evidence type="ECO:0000256" key="1">
    <source>
        <dbReference type="ARBA" id="ARBA00000441"/>
    </source>
</evidence>
<comment type="function">
    <text evidence="3">Catalyzes the aldol condensation of dihydroxyacetone phosphate (DHAP or glycerone-phosphate) with glyceraldehyde 3-phosphate (G3P) to form fructose 1,6-bisphosphate (FBP) in gluconeogenesis and the reverse reaction in glycolysis.</text>
</comment>
<dbReference type="Proteomes" id="UP001321766">
    <property type="component" value="Chromosome"/>
</dbReference>
<keyword evidence="11" id="KW-0456">Lyase</keyword>
<comment type="catalytic activity">
    <reaction evidence="1">
        <text>beta-D-fructose 1,6-bisphosphate = D-glyceraldehyde 3-phosphate + dihydroxyacetone phosphate</text>
        <dbReference type="Rhea" id="RHEA:14729"/>
        <dbReference type="ChEBI" id="CHEBI:32966"/>
        <dbReference type="ChEBI" id="CHEBI:57642"/>
        <dbReference type="ChEBI" id="CHEBI:59776"/>
        <dbReference type="EC" id="4.1.2.13"/>
    </reaction>
</comment>
<keyword evidence="10" id="KW-0324">Glycolysis</keyword>
<dbReference type="NCBIfam" id="NF006628">
    <property type="entry name" value="PRK09197.1"/>
    <property type="match status" value="1"/>
</dbReference>
<evidence type="ECO:0000256" key="3">
    <source>
        <dbReference type="ARBA" id="ARBA00002181"/>
    </source>
</evidence>
<proteinExistence type="inferred from homology"/>
<dbReference type="EMBL" id="AP026798">
    <property type="protein sequence ID" value="BDR53844.1"/>
    <property type="molecule type" value="Genomic_DNA"/>
</dbReference>
<keyword evidence="15" id="KW-1185">Reference proteome</keyword>
<gene>
    <name evidence="14" type="primary">fba</name>
    <name evidence="14" type="ORF">KIM372_17510</name>
</gene>
<name>A0ABM8BA99_9BIFI</name>
<evidence type="ECO:0000256" key="8">
    <source>
        <dbReference type="ARBA" id="ARBA00022723"/>
    </source>
</evidence>
<keyword evidence="8" id="KW-0479">Metal-binding</keyword>
<dbReference type="Pfam" id="PF01116">
    <property type="entry name" value="F_bP_aldolase"/>
    <property type="match status" value="1"/>
</dbReference>
<evidence type="ECO:0000256" key="4">
    <source>
        <dbReference type="ARBA" id="ARBA00004714"/>
    </source>
</evidence>
<comment type="cofactor">
    <cofactor evidence="2">
        <name>Zn(2+)</name>
        <dbReference type="ChEBI" id="CHEBI:29105"/>
    </cofactor>
</comment>
<dbReference type="PANTHER" id="PTHR30559:SF0">
    <property type="entry name" value="FRUCTOSE-BISPHOSPHATE ALDOLASE"/>
    <property type="match status" value="1"/>
</dbReference>
<dbReference type="PIRSF" id="PIRSF001359">
    <property type="entry name" value="F_bP_aldolase_II"/>
    <property type="match status" value="1"/>
</dbReference>
<evidence type="ECO:0000256" key="11">
    <source>
        <dbReference type="ARBA" id="ARBA00023239"/>
    </source>
</evidence>
<evidence type="ECO:0000256" key="9">
    <source>
        <dbReference type="ARBA" id="ARBA00022833"/>
    </source>
</evidence>
<evidence type="ECO:0000256" key="5">
    <source>
        <dbReference type="ARBA" id="ARBA00005812"/>
    </source>
</evidence>
<feature type="region of interest" description="Disordered" evidence="13">
    <location>
        <begin position="243"/>
        <end position="269"/>
    </location>
</feature>
<evidence type="ECO:0000256" key="10">
    <source>
        <dbReference type="ARBA" id="ARBA00023152"/>
    </source>
</evidence>
<evidence type="ECO:0000256" key="2">
    <source>
        <dbReference type="ARBA" id="ARBA00001947"/>
    </source>
</evidence>
<dbReference type="PANTHER" id="PTHR30559">
    <property type="entry name" value="FRUCTOSE-BISPHOSPHATE ALDOLASE CLASS 2"/>
    <property type="match status" value="1"/>
</dbReference>
<dbReference type="NCBIfam" id="TIGR00167">
    <property type="entry name" value="cbbA"/>
    <property type="match status" value="1"/>
</dbReference>
<dbReference type="PROSITE" id="PS00602">
    <property type="entry name" value="ALDOLASE_CLASS_II_1"/>
    <property type="match status" value="1"/>
</dbReference>
<dbReference type="PROSITE" id="PS00806">
    <property type="entry name" value="ALDOLASE_CLASS_II_2"/>
    <property type="match status" value="1"/>
</dbReference>
<evidence type="ECO:0000256" key="12">
    <source>
        <dbReference type="ARBA" id="ARBA00031804"/>
    </source>
</evidence>
<reference evidence="14 15" key="1">
    <citation type="journal article" date="2023" name="Microbiol. Spectr.">
        <title>Symbiosis of Carpenter Bees with Uncharacterized Lactic Acid Bacteria Showing NAD Auxotrophy.</title>
        <authorList>
            <person name="Kawasaki S."/>
            <person name="Ozawa K."/>
            <person name="Mori T."/>
            <person name="Yamamoto A."/>
            <person name="Ito M."/>
            <person name="Ohkuma M."/>
            <person name="Sakamoto M."/>
            <person name="Matsutani M."/>
        </authorList>
    </citation>
    <scope>NUCLEOTIDE SEQUENCE [LARGE SCALE GENOMIC DNA]</scope>
    <source>
        <strain evidence="14 15">Kim37-2</strain>
    </source>
</reference>
<dbReference type="Gene3D" id="3.20.20.70">
    <property type="entry name" value="Aldolase class I"/>
    <property type="match status" value="1"/>
</dbReference>
<organism evidence="14 15">
    <name type="scientific">Bombiscardovia nodaiensis</name>
    <dbReference type="NCBI Taxonomy" id="2932181"/>
    <lineage>
        <taxon>Bacteria</taxon>
        <taxon>Bacillati</taxon>
        <taxon>Actinomycetota</taxon>
        <taxon>Actinomycetes</taxon>
        <taxon>Bifidobacteriales</taxon>
        <taxon>Bifidobacteriaceae</taxon>
        <taxon>Bombiscardovia</taxon>
    </lineage>
</organism>
<evidence type="ECO:0000256" key="7">
    <source>
        <dbReference type="ARBA" id="ARBA00013779"/>
    </source>
</evidence>
<accession>A0ABM8BA99</accession>
<keyword evidence="9" id="KW-0862">Zinc</keyword>
<evidence type="ECO:0000256" key="13">
    <source>
        <dbReference type="SAM" id="MobiDB-lite"/>
    </source>
</evidence>